<evidence type="ECO:0000313" key="1">
    <source>
        <dbReference type="EMBL" id="KKN09946.1"/>
    </source>
</evidence>
<gene>
    <name evidence="1" type="ORF">LCGC14_1041590</name>
</gene>
<proteinExistence type="predicted"/>
<accession>A0A0F9Q9T7</accession>
<organism evidence="1">
    <name type="scientific">marine sediment metagenome</name>
    <dbReference type="NCBI Taxonomy" id="412755"/>
    <lineage>
        <taxon>unclassified sequences</taxon>
        <taxon>metagenomes</taxon>
        <taxon>ecological metagenomes</taxon>
    </lineage>
</organism>
<name>A0A0F9Q9T7_9ZZZZ</name>
<dbReference type="AlphaFoldDB" id="A0A0F9Q9T7"/>
<reference evidence="1" key="1">
    <citation type="journal article" date="2015" name="Nature">
        <title>Complex archaea that bridge the gap between prokaryotes and eukaryotes.</title>
        <authorList>
            <person name="Spang A."/>
            <person name="Saw J.H."/>
            <person name="Jorgensen S.L."/>
            <person name="Zaremba-Niedzwiedzka K."/>
            <person name="Martijn J."/>
            <person name="Lind A.E."/>
            <person name="van Eijk R."/>
            <person name="Schleper C."/>
            <person name="Guy L."/>
            <person name="Ettema T.J."/>
        </authorList>
    </citation>
    <scope>NUCLEOTIDE SEQUENCE</scope>
</reference>
<dbReference type="EMBL" id="LAZR01004291">
    <property type="protein sequence ID" value="KKN09946.1"/>
    <property type="molecule type" value="Genomic_DNA"/>
</dbReference>
<sequence>MFTHSILMPNQLQAADGDVTVDLPVNPLSVILLHISPLNETSTIGNYRLLEALLGAVTNIRVSHKGAAVIEGSATDLAVLAMLWHRLPIWQSNAVETDDDRRSIVLPILFGRRAYVGEECFPETRKGELQFTITFDIAATGFDGLRFSVETIELMGASPTTVQKVTTLAQTFAATGQNDIDLPIGNLLRGVLLFGTTGFAGATPTPTLGNLEFLVNNLQTHYSATDFEVGRAVVGLTGVPFPPDFRHIHSGTYTTTVAGDSLEAEIGASIDDNYMLMLFDTLWNDEHSVETAGTSRVHVRSNAEAANAVRALPIERVDANVFQQ</sequence>
<protein>
    <submittedName>
        <fullName evidence="1">Uncharacterized protein</fullName>
    </submittedName>
</protein>
<comment type="caution">
    <text evidence="1">The sequence shown here is derived from an EMBL/GenBank/DDBJ whole genome shotgun (WGS) entry which is preliminary data.</text>
</comment>